<organism evidence="1 2">
    <name type="scientific">Candidatus Woesebacteria bacterium GW2011_GWA1_39_12</name>
    <dbReference type="NCBI Taxonomy" id="1618549"/>
    <lineage>
        <taxon>Bacteria</taxon>
        <taxon>Candidatus Woeseibacteriota</taxon>
    </lineage>
</organism>
<name>A0A0G0LZN9_9BACT</name>
<evidence type="ECO:0000313" key="2">
    <source>
        <dbReference type="Proteomes" id="UP000034325"/>
    </source>
</evidence>
<dbReference type="EMBL" id="LBWA01000012">
    <property type="protein sequence ID" value="KKQ97398.1"/>
    <property type="molecule type" value="Genomic_DNA"/>
</dbReference>
<dbReference type="Pfam" id="PF08843">
    <property type="entry name" value="AbiEii"/>
    <property type="match status" value="1"/>
</dbReference>
<sequence>MSAPYIKTLDKDRLEVYKKLYAFSDKFILAGGTAIMLQINHRKSYDFDCFSNVPLNKKLLLKVRQTFGDDINVQVDNSDLFLFITSNGVKIDFVYFPYTPTTGVIKSKPISMFALEDLASNKAYVIGRRATWRDYVDIFFLIKKFTLDSIIKNSQKKFKGEFSEKLFLEQLVYFDDLEIVPIDFLQRTYTSEEIMEDLQTAVHKYTSLKISKKLTK</sequence>
<comment type="caution">
    <text evidence="1">The sequence shown here is derived from an EMBL/GenBank/DDBJ whole genome shotgun (WGS) entry which is preliminary data.</text>
</comment>
<evidence type="ECO:0008006" key="3">
    <source>
        <dbReference type="Google" id="ProtNLM"/>
    </source>
</evidence>
<accession>A0A0G0LZN9</accession>
<dbReference type="Proteomes" id="UP000034325">
    <property type="component" value="Unassembled WGS sequence"/>
</dbReference>
<dbReference type="InterPro" id="IPR014942">
    <property type="entry name" value="AbiEii"/>
</dbReference>
<proteinExistence type="predicted"/>
<reference evidence="1 2" key="1">
    <citation type="journal article" date="2015" name="Nature">
        <title>rRNA introns, odd ribosomes, and small enigmatic genomes across a large radiation of phyla.</title>
        <authorList>
            <person name="Brown C.T."/>
            <person name="Hug L.A."/>
            <person name="Thomas B.C."/>
            <person name="Sharon I."/>
            <person name="Castelle C.J."/>
            <person name="Singh A."/>
            <person name="Wilkins M.J."/>
            <person name="Williams K.H."/>
            <person name="Banfield J.F."/>
        </authorList>
    </citation>
    <scope>NUCLEOTIDE SEQUENCE [LARGE SCALE GENOMIC DNA]</scope>
</reference>
<dbReference type="AlphaFoldDB" id="A0A0G0LZN9"/>
<evidence type="ECO:0000313" key="1">
    <source>
        <dbReference type="EMBL" id="KKQ97398.1"/>
    </source>
</evidence>
<protein>
    <recommendedName>
        <fullName evidence="3">Nucleotidyl transferase AbiEii/AbiGii toxin family protein</fullName>
    </recommendedName>
</protein>
<gene>
    <name evidence="1" type="ORF">UT23_C0012G0008</name>
</gene>